<comment type="caution">
    <text evidence="8">The sequence shown here is derived from an EMBL/GenBank/DDBJ whole genome shotgun (WGS) entry which is preliminary data.</text>
</comment>
<evidence type="ECO:0000256" key="4">
    <source>
        <dbReference type="ARBA" id="ARBA00022847"/>
    </source>
</evidence>
<keyword evidence="4" id="KW-0769">Symport</keyword>
<proteinExistence type="predicted"/>
<sequence length="436" mass="46422">MPTPVDAATARSPWWRSIGPALITACVVFGPGSLVISSNVGATYGYELLWLLALAGLLMGAYMTMSARTGVTASASHFTTLAREVNRPFAALLGIVLCLTCAAFQFSNNLAIALVAGAFAPEGHTLTVQILAMGALNLVLGVFLFKATHVFKTIERIMKVMVGVVLVSFLFNLFIAKPDWLGVLKGLVPGIPEGLSLGIPRIVEGAITDPLVLIASLLGTTFSVAGAFFQGNLVREKNWDVEDYYRGIGDSVAGVCVLTLVSAIIMTTAATVIFGRPADNIAGLALTLRPLLGWVAFYVFCIGLVPIALNPFLINAMIGGTALADGLGLPGKLSDRWPRILTLGVLLVGFFVAAFGLWTRTAPVNLMIVGQAMTVIGNPLMAGTLLWLANRRNVMGERRNRVFTNVVGVLGFLVVLALSLRMVWFLYLRISLLRGA</sequence>
<feature type="transmembrane region" description="Helical" evidence="7">
    <location>
        <begin position="157"/>
        <end position="176"/>
    </location>
</feature>
<dbReference type="InterPro" id="IPR001046">
    <property type="entry name" value="NRAMP_fam"/>
</dbReference>
<organism evidence="8 9">
    <name type="scientific">Anaerobaca lacustris</name>
    <dbReference type="NCBI Taxonomy" id="3044600"/>
    <lineage>
        <taxon>Bacteria</taxon>
        <taxon>Pseudomonadati</taxon>
        <taxon>Planctomycetota</taxon>
        <taxon>Phycisphaerae</taxon>
        <taxon>Sedimentisphaerales</taxon>
        <taxon>Anaerobacaceae</taxon>
        <taxon>Anaerobaca</taxon>
    </lineage>
</organism>
<feature type="transmembrane region" description="Helical" evidence="7">
    <location>
        <begin position="295"/>
        <end position="319"/>
    </location>
</feature>
<keyword evidence="3 7" id="KW-0812">Transmembrane</keyword>
<evidence type="ECO:0000256" key="5">
    <source>
        <dbReference type="ARBA" id="ARBA00022989"/>
    </source>
</evidence>
<keyword evidence="9" id="KW-1185">Reference proteome</keyword>
<protein>
    <submittedName>
        <fullName evidence="8">Nramp family divalent metal transporter</fullName>
    </submittedName>
</protein>
<name>A0AAW6U0H8_9BACT</name>
<dbReference type="GO" id="GO:0034755">
    <property type="term" value="P:iron ion transmembrane transport"/>
    <property type="evidence" value="ECO:0007669"/>
    <property type="project" value="TreeGrafter"/>
</dbReference>
<dbReference type="GO" id="GO:0005886">
    <property type="term" value="C:plasma membrane"/>
    <property type="evidence" value="ECO:0007669"/>
    <property type="project" value="TreeGrafter"/>
</dbReference>
<dbReference type="GO" id="GO:0015086">
    <property type="term" value="F:cadmium ion transmembrane transporter activity"/>
    <property type="evidence" value="ECO:0007669"/>
    <property type="project" value="TreeGrafter"/>
</dbReference>
<dbReference type="Pfam" id="PF01566">
    <property type="entry name" value="Nramp"/>
    <property type="match status" value="1"/>
</dbReference>
<keyword evidence="2" id="KW-0813">Transport</keyword>
<feature type="transmembrane region" description="Helical" evidence="7">
    <location>
        <begin position="402"/>
        <end position="427"/>
    </location>
</feature>
<feature type="transmembrane region" description="Helical" evidence="7">
    <location>
        <begin position="252"/>
        <end position="275"/>
    </location>
</feature>
<evidence type="ECO:0000313" key="8">
    <source>
        <dbReference type="EMBL" id="MDI6450102.1"/>
    </source>
</evidence>
<dbReference type="PANTHER" id="PTHR11706:SF33">
    <property type="entry name" value="NATURAL RESISTANCE-ASSOCIATED MACROPHAGE PROTEIN 2"/>
    <property type="match status" value="1"/>
</dbReference>
<dbReference type="RefSeq" id="WP_349245511.1">
    <property type="nucleotide sequence ID" value="NZ_JASCXX010000016.1"/>
</dbReference>
<dbReference type="GO" id="GO:0005384">
    <property type="term" value="F:manganese ion transmembrane transporter activity"/>
    <property type="evidence" value="ECO:0007669"/>
    <property type="project" value="TreeGrafter"/>
</dbReference>
<evidence type="ECO:0000256" key="6">
    <source>
        <dbReference type="ARBA" id="ARBA00023136"/>
    </source>
</evidence>
<dbReference type="PANTHER" id="PTHR11706">
    <property type="entry name" value="SOLUTE CARRIER PROTEIN FAMILY 11 MEMBER"/>
    <property type="match status" value="1"/>
</dbReference>
<evidence type="ECO:0000256" key="2">
    <source>
        <dbReference type="ARBA" id="ARBA00022448"/>
    </source>
</evidence>
<dbReference type="GO" id="GO:0015293">
    <property type="term" value="F:symporter activity"/>
    <property type="evidence" value="ECO:0007669"/>
    <property type="project" value="UniProtKB-KW"/>
</dbReference>
<feature type="transmembrane region" description="Helical" evidence="7">
    <location>
        <begin position="88"/>
        <end position="106"/>
    </location>
</feature>
<accession>A0AAW6U0H8</accession>
<keyword evidence="6 7" id="KW-0472">Membrane</keyword>
<comment type="subcellular location">
    <subcellularLocation>
        <location evidence="1">Membrane</location>
        <topology evidence="1">Multi-pass membrane protein</topology>
    </subcellularLocation>
</comment>
<dbReference type="Proteomes" id="UP001431776">
    <property type="component" value="Unassembled WGS sequence"/>
</dbReference>
<feature type="transmembrane region" description="Helical" evidence="7">
    <location>
        <begin position="126"/>
        <end position="145"/>
    </location>
</feature>
<evidence type="ECO:0000256" key="7">
    <source>
        <dbReference type="SAM" id="Phobius"/>
    </source>
</evidence>
<evidence type="ECO:0000256" key="3">
    <source>
        <dbReference type="ARBA" id="ARBA00022692"/>
    </source>
</evidence>
<feature type="transmembrane region" description="Helical" evidence="7">
    <location>
        <begin position="340"/>
        <end position="358"/>
    </location>
</feature>
<evidence type="ECO:0000256" key="1">
    <source>
        <dbReference type="ARBA" id="ARBA00004141"/>
    </source>
</evidence>
<reference evidence="8" key="1">
    <citation type="submission" date="2023-05" db="EMBL/GenBank/DDBJ databases">
        <title>Anaerotaeda fermentans gen. nov., sp. nov., a novel anaerobic planctomycete of the new family within the order Sedimentisphaerales isolated from Taman Peninsula, Russia.</title>
        <authorList>
            <person name="Khomyakova M.A."/>
            <person name="Merkel A.Y."/>
            <person name="Slobodkin A.I."/>
        </authorList>
    </citation>
    <scope>NUCLEOTIDE SEQUENCE</scope>
    <source>
        <strain evidence="8">M17dextr</strain>
    </source>
</reference>
<dbReference type="EMBL" id="JASCXX010000016">
    <property type="protein sequence ID" value="MDI6450102.1"/>
    <property type="molecule type" value="Genomic_DNA"/>
</dbReference>
<keyword evidence="5 7" id="KW-1133">Transmembrane helix</keyword>
<feature type="transmembrane region" description="Helical" evidence="7">
    <location>
        <begin position="48"/>
        <end position="67"/>
    </location>
</feature>
<evidence type="ECO:0000313" key="9">
    <source>
        <dbReference type="Proteomes" id="UP001431776"/>
    </source>
</evidence>
<dbReference type="AlphaFoldDB" id="A0AAW6U0H8"/>
<dbReference type="NCBIfam" id="NF037982">
    <property type="entry name" value="Nramp_1"/>
    <property type="match status" value="1"/>
</dbReference>
<feature type="transmembrane region" description="Helical" evidence="7">
    <location>
        <begin position="211"/>
        <end position="231"/>
    </location>
</feature>
<feature type="transmembrane region" description="Helical" evidence="7">
    <location>
        <begin position="364"/>
        <end position="390"/>
    </location>
</feature>
<feature type="transmembrane region" description="Helical" evidence="7">
    <location>
        <begin position="21"/>
        <end position="42"/>
    </location>
</feature>
<gene>
    <name evidence="8" type="ORF">QJ522_13670</name>
</gene>